<dbReference type="HOGENOM" id="CLU_1021472_0_0_1"/>
<dbReference type="GO" id="GO:0005549">
    <property type="term" value="F:odorant binding"/>
    <property type="evidence" value="ECO:0007669"/>
    <property type="project" value="InterPro"/>
</dbReference>
<evidence type="ECO:0008006" key="14">
    <source>
        <dbReference type="Google" id="ProtNLM"/>
    </source>
</evidence>
<keyword evidence="6 11" id="KW-1133">Transmembrane helix</keyword>
<protein>
    <recommendedName>
        <fullName evidence="14">Odorant receptor</fullName>
    </recommendedName>
</protein>
<reference evidence="12" key="2">
    <citation type="submission" date="2015-06" db="UniProtKB">
        <authorList>
            <consortium name="EnsemblMetazoa"/>
        </authorList>
    </citation>
    <scope>IDENTIFICATION</scope>
</reference>
<dbReference type="GO" id="GO:0005886">
    <property type="term" value="C:plasma membrane"/>
    <property type="evidence" value="ECO:0007669"/>
    <property type="project" value="UniProtKB-SubCell"/>
</dbReference>
<evidence type="ECO:0000256" key="6">
    <source>
        <dbReference type="ARBA" id="ARBA00022989"/>
    </source>
</evidence>
<feature type="transmembrane region" description="Helical" evidence="11">
    <location>
        <begin position="89"/>
        <end position="111"/>
    </location>
</feature>
<dbReference type="AlphaFoldDB" id="T1GT15"/>
<dbReference type="GO" id="GO:0004984">
    <property type="term" value="F:olfactory receptor activity"/>
    <property type="evidence" value="ECO:0007669"/>
    <property type="project" value="InterPro"/>
</dbReference>
<dbReference type="OMA" id="HITILRF"/>
<dbReference type="STRING" id="36166.T1GT15"/>
<dbReference type="Proteomes" id="UP000015102">
    <property type="component" value="Unassembled WGS sequence"/>
</dbReference>
<keyword evidence="7 11" id="KW-0472">Membrane</keyword>
<feature type="transmembrane region" description="Helical" evidence="11">
    <location>
        <begin position="245"/>
        <end position="265"/>
    </location>
</feature>
<evidence type="ECO:0000313" key="12">
    <source>
        <dbReference type="EnsemblMetazoa" id="MESCA006834-PA"/>
    </source>
</evidence>
<evidence type="ECO:0000256" key="4">
    <source>
        <dbReference type="ARBA" id="ARBA00022692"/>
    </source>
</evidence>
<keyword evidence="9" id="KW-0807">Transducer</keyword>
<comment type="subunit">
    <text evidence="10">Interacts with Orco. Complexes exist early in the endomembrane system in olfactory sensory neurons (OSNs), coupling these complexes to the conserved ciliary trafficking pathway.</text>
</comment>
<keyword evidence="8" id="KW-0675">Receptor</keyword>
<reference evidence="13" key="1">
    <citation type="submission" date="2013-02" db="EMBL/GenBank/DDBJ databases">
        <authorList>
            <person name="Hughes D."/>
        </authorList>
    </citation>
    <scope>NUCLEOTIDE SEQUENCE</scope>
    <source>
        <strain>Durham</strain>
        <strain evidence="13">NC isolate 2 -- Noor lab</strain>
    </source>
</reference>
<evidence type="ECO:0000256" key="11">
    <source>
        <dbReference type="SAM" id="Phobius"/>
    </source>
</evidence>
<organism evidence="12 13">
    <name type="scientific">Megaselia scalaris</name>
    <name type="common">Humpbacked fly</name>
    <name type="synonym">Phora scalaris</name>
    <dbReference type="NCBI Taxonomy" id="36166"/>
    <lineage>
        <taxon>Eukaryota</taxon>
        <taxon>Metazoa</taxon>
        <taxon>Ecdysozoa</taxon>
        <taxon>Arthropoda</taxon>
        <taxon>Hexapoda</taxon>
        <taxon>Insecta</taxon>
        <taxon>Pterygota</taxon>
        <taxon>Neoptera</taxon>
        <taxon>Endopterygota</taxon>
        <taxon>Diptera</taxon>
        <taxon>Brachycera</taxon>
        <taxon>Muscomorpha</taxon>
        <taxon>Platypezoidea</taxon>
        <taxon>Phoridae</taxon>
        <taxon>Megaseliini</taxon>
        <taxon>Megaselia</taxon>
    </lineage>
</organism>
<proteinExistence type="predicted"/>
<dbReference type="InterPro" id="IPR004117">
    <property type="entry name" value="7tm6_olfct_rcpt"/>
</dbReference>
<evidence type="ECO:0000256" key="10">
    <source>
        <dbReference type="ARBA" id="ARBA00038679"/>
    </source>
</evidence>
<keyword evidence="4 11" id="KW-0812">Transmembrane</keyword>
<sequence length="273" mass="31704">FWIGIINLVLTFIAEIAFIQKSSSFLQITGVIPCIGFLLHSVFKLLYFYANSGNIVRLIEGLNSFLSRDEEIREFSKIKIKLRNTLKFGAFYGIFLSTAVWMCFMLFPLAIPFKELILSNQRFLFKLPYTPDTFPIESQFLFYLLYISQVLGGTFQALIYVYFVVFIFNMILLICMNFDYIEDNIENGLENFNILIQKHQRILELSKIAQNLFSLPILVNFISSIFIICFVSFQTTVNVPLSELFKYGLFFVFQTTQIAVISNLGEYLTFCIL</sequence>
<feature type="transmembrane region" description="Helical" evidence="11">
    <location>
        <begin position="25"/>
        <end position="49"/>
    </location>
</feature>
<comment type="subcellular location">
    <subcellularLocation>
        <location evidence="1">Cell membrane</location>
        <topology evidence="1">Multi-pass membrane protein</topology>
    </subcellularLocation>
</comment>
<dbReference type="EnsemblMetazoa" id="MESCA006834-RA">
    <property type="protein sequence ID" value="MESCA006834-PA"/>
    <property type="gene ID" value="MESCA006834"/>
</dbReference>
<feature type="transmembrane region" description="Helical" evidence="11">
    <location>
        <begin position="212"/>
        <end position="233"/>
    </location>
</feature>
<evidence type="ECO:0000256" key="8">
    <source>
        <dbReference type="ARBA" id="ARBA00023170"/>
    </source>
</evidence>
<keyword evidence="3" id="KW-0716">Sensory transduction</keyword>
<dbReference type="PANTHER" id="PTHR21137">
    <property type="entry name" value="ODORANT RECEPTOR"/>
    <property type="match status" value="1"/>
</dbReference>
<feature type="transmembrane region" description="Helical" evidence="11">
    <location>
        <begin position="140"/>
        <end position="168"/>
    </location>
</feature>
<evidence type="ECO:0000256" key="2">
    <source>
        <dbReference type="ARBA" id="ARBA00022475"/>
    </source>
</evidence>
<name>T1GT15_MEGSC</name>
<dbReference type="SMR" id="T1GT15"/>
<evidence type="ECO:0000313" key="13">
    <source>
        <dbReference type="Proteomes" id="UP000015102"/>
    </source>
</evidence>
<evidence type="ECO:0000256" key="3">
    <source>
        <dbReference type="ARBA" id="ARBA00022606"/>
    </source>
</evidence>
<evidence type="ECO:0000256" key="9">
    <source>
        <dbReference type="ARBA" id="ARBA00023224"/>
    </source>
</evidence>
<keyword evidence="13" id="KW-1185">Reference proteome</keyword>
<accession>T1GT15</accession>
<dbReference type="Pfam" id="PF02949">
    <property type="entry name" value="7tm_6"/>
    <property type="match status" value="1"/>
</dbReference>
<evidence type="ECO:0000256" key="7">
    <source>
        <dbReference type="ARBA" id="ARBA00023136"/>
    </source>
</evidence>
<dbReference type="GO" id="GO:0007165">
    <property type="term" value="P:signal transduction"/>
    <property type="evidence" value="ECO:0007669"/>
    <property type="project" value="UniProtKB-KW"/>
</dbReference>
<keyword evidence="2" id="KW-1003">Cell membrane</keyword>
<evidence type="ECO:0000256" key="1">
    <source>
        <dbReference type="ARBA" id="ARBA00004651"/>
    </source>
</evidence>
<dbReference type="PANTHER" id="PTHR21137:SF44">
    <property type="entry name" value="ODORANT RECEPTOR 13A-RELATED"/>
    <property type="match status" value="1"/>
</dbReference>
<evidence type="ECO:0000256" key="5">
    <source>
        <dbReference type="ARBA" id="ARBA00022725"/>
    </source>
</evidence>
<keyword evidence="5" id="KW-0552">Olfaction</keyword>
<dbReference type="EMBL" id="CAQQ02103120">
    <property type="status" value="NOT_ANNOTATED_CDS"/>
    <property type="molecule type" value="Genomic_DNA"/>
</dbReference>